<dbReference type="RefSeq" id="WP_180894291.1">
    <property type="nucleotide sequence ID" value="NZ_JACCKD010000007.1"/>
</dbReference>
<dbReference type="AlphaFoldDB" id="A0A838AE27"/>
<feature type="region of interest" description="Disordered" evidence="1">
    <location>
        <begin position="24"/>
        <end position="48"/>
    </location>
</feature>
<accession>A0A838AE27</accession>
<evidence type="ECO:0000313" key="3">
    <source>
        <dbReference type="Proteomes" id="UP000582974"/>
    </source>
</evidence>
<proteinExistence type="predicted"/>
<sequence length="48" mass="5523">MLARQDRRNWRFAAVSGDVWQREQLSATEPVSSSTAMFTGASQDRHQR</sequence>
<dbReference type="Proteomes" id="UP000582974">
    <property type="component" value="Unassembled WGS sequence"/>
</dbReference>
<feature type="compositionally biased region" description="Polar residues" evidence="1">
    <location>
        <begin position="24"/>
        <end position="42"/>
    </location>
</feature>
<gene>
    <name evidence="2" type="ORF">H0B56_18140</name>
</gene>
<organism evidence="2 3">
    <name type="scientific">Haloechinothrix aidingensis</name>
    <dbReference type="NCBI Taxonomy" id="2752311"/>
    <lineage>
        <taxon>Bacteria</taxon>
        <taxon>Bacillati</taxon>
        <taxon>Actinomycetota</taxon>
        <taxon>Actinomycetes</taxon>
        <taxon>Pseudonocardiales</taxon>
        <taxon>Pseudonocardiaceae</taxon>
        <taxon>Haloechinothrix</taxon>
    </lineage>
</organism>
<protein>
    <submittedName>
        <fullName evidence="2">Uncharacterized protein</fullName>
    </submittedName>
</protein>
<keyword evidence="3" id="KW-1185">Reference proteome</keyword>
<dbReference type="EMBL" id="JACCKD010000007">
    <property type="protein sequence ID" value="MBA0127470.1"/>
    <property type="molecule type" value="Genomic_DNA"/>
</dbReference>
<comment type="caution">
    <text evidence="2">The sequence shown here is derived from an EMBL/GenBank/DDBJ whole genome shotgun (WGS) entry which is preliminary data.</text>
</comment>
<evidence type="ECO:0000313" key="2">
    <source>
        <dbReference type="EMBL" id="MBA0127470.1"/>
    </source>
</evidence>
<reference evidence="2 3" key="1">
    <citation type="submission" date="2020-07" db="EMBL/GenBank/DDBJ databases">
        <title>Genome of Haloechinothrix sp.</title>
        <authorList>
            <person name="Tang S.-K."/>
            <person name="Yang L."/>
            <person name="Zhu W.-Y."/>
        </authorList>
    </citation>
    <scope>NUCLEOTIDE SEQUENCE [LARGE SCALE GENOMIC DNA]</scope>
    <source>
        <strain evidence="2 3">YIM 98757</strain>
    </source>
</reference>
<name>A0A838AE27_9PSEU</name>
<evidence type="ECO:0000256" key="1">
    <source>
        <dbReference type="SAM" id="MobiDB-lite"/>
    </source>
</evidence>